<dbReference type="Pfam" id="PF06776">
    <property type="entry name" value="IalB"/>
    <property type="match status" value="1"/>
</dbReference>
<feature type="chain" id="PRO_5007812021" evidence="2">
    <location>
        <begin position="27"/>
        <end position="211"/>
    </location>
</feature>
<accession>A0A159Z499</accession>
<organism evidence="3 4">
    <name type="scientific">Frigidibacter mobilis</name>
    <dbReference type="NCBI Taxonomy" id="1335048"/>
    <lineage>
        <taxon>Bacteria</taxon>
        <taxon>Pseudomonadati</taxon>
        <taxon>Pseudomonadota</taxon>
        <taxon>Alphaproteobacteria</taxon>
        <taxon>Rhodobacterales</taxon>
        <taxon>Paracoccaceae</taxon>
        <taxon>Frigidibacter</taxon>
    </lineage>
</organism>
<evidence type="ECO:0000256" key="2">
    <source>
        <dbReference type="SAM" id="SignalP"/>
    </source>
</evidence>
<dbReference type="STRING" id="1335048.AKL17_1834"/>
<dbReference type="KEGG" id="daa:AKL17_1834"/>
<proteinExistence type="predicted"/>
<dbReference type="Proteomes" id="UP000076128">
    <property type="component" value="Chromosome"/>
</dbReference>
<dbReference type="Gene3D" id="2.60.40.1880">
    <property type="entry name" value="Invasion associated locus B (IalB) protein"/>
    <property type="match status" value="1"/>
</dbReference>
<gene>
    <name evidence="3" type="ORF">AKL17_1834</name>
</gene>
<dbReference type="AlphaFoldDB" id="A0A159Z499"/>
<name>A0A159Z499_9RHOB</name>
<protein>
    <submittedName>
        <fullName evidence="3">Invasion associated locus B family protein</fullName>
    </submittedName>
</protein>
<dbReference type="PATRIC" id="fig|1335048.3.peg.1910"/>
<dbReference type="InterPro" id="IPR038696">
    <property type="entry name" value="IalB_sf"/>
</dbReference>
<evidence type="ECO:0000313" key="3">
    <source>
        <dbReference type="EMBL" id="AMY69084.1"/>
    </source>
</evidence>
<evidence type="ECO:0000256" key="1">
    <source>
        <dbReference type="SAM" id="MobiDB-lite"/>
    </source>
</evidence>
<dbReference type="InterPro" id="IPR010642">
    <property type="entry name" value="Invasion_prot_B"/>
</dbReference>
<keyword evidence="2" id="KW-0732">Signal</keyword>
<feature type="compositionally biased region" description="Low complexity" evidence="1">
    <location>
        <begin position="33"/>
        <end position="55"/>
    </location>
</feature>
<keyword evidence="4" id="KW-1185">Reference proteome</keyword>
<sequence>MTDLKTMLQPALAIALTLGLGLPALAQDAAAPAEAAAETPAPAAETPAEAGDATPGIGEAYTEATHGDWEQRCIRTEDGSDPCQLYQLLRDGDGNPVAEFSLFGLPEGEQAAAGGTIMTPLETLLPEAILLQVDSGDAKRYAFTFCAPIGCVARVGFTDAEIAAFKKGNKATMAITPMAAPDRKVQLNISLKGFTAGYDAVNAANADLARN</sequence>
<dbReference type="EMBL" id="CP012661">
    <property type="protein sequence ID" value="AMY69084.1"/>
    <property type="molecule type" value="Genomic_DNA"/>
</dbReference>
<feature type="region of interest" description="Disordered" evidence="1">
    <location>
        <begin position="33"/>
        <end position="60"/>
    </location>
</feature>
<feature type="signal peptide" evidence="2">
    <location>
        <begin position="1"/>
        <end position="26"/>
    </location>
</feature>
<reference evidence="3 4" key="1">
    <citation type="submission" date="2015-09" db="EMBL/GenBank/DDBJ databases">
        <title>Complete genome sequence of Defluviimonas alba cai42t isolated from an oilfield in Xinjiang.</title>
        <authorList>
            <person name="Geng S."/>
            <person name="Pan X."/>
            <person name="Wu X."/>
        </authorList>
    </citation>
    <scope>NUCLEOTIDE SEQUENCE [LARGE SCALE GENOMIC DNA]</scope>
    <source>
        <strain evidence="4">cai42</strain>
    </source>
</reference>
<evidence type="ECO:0000313" key="4">
    <source>
        <dbReference type="Proteomes" id="UP000076128"/>
    </source>
</evidence>